<feature type="disulfide bond" evidence="14">
    <location>
        <begin position="59"/>
        <end position="92"/>
    </location>
</feature>
<dbReference type="InterPro" id="IPR052337">
    <property type="entry name" value="SAT4-like"/>
</dbReference>
<comment type="similarity">
    <text evidence="4">Belongs to the RBT5 family.</text>
</comment>
<evidence type="ECO:0000256" key="15">
    <source>
        <dbReference type="SAM" id="MobiDB-lite"/>
    </source>
</evidence>
<keyword evidence="10 16" id="KW-0472">Membrane</keyword>
<evidence type="ECO:0000256" key="4">
    <source>
        <dbReference type="ARBA" id="ARBA00010031"/>
    </source>
</evidence>
<keyword evidence="8 17" id="KW-0732">Signal</keyword>
<gene>
    <name evidence="19" type="ORF">LY79DRAFT_632463</name>
</gene>
<evidence type="ECO:0000256" key="12">
    <source>
        <dbReference type="ARBA" id="ARBA00023288"/>
    </source>
</evidence>
<comment type="caution">
    <text evidence="14">Lacks conserved residue(s) required for the propagation of feature annotation.</text>
</comment>
<feature type="compositionally biased region" description="Basic and acidic residues" evidence="15">
    <location>
        <begin position="491"/>
        <end position="501"/>
    </location>
</feature>
<reference evidence="19" key="1">
    <citation type="submission" date="2021-06" db="EMBL/GenBank/DDBJ databases">
        <title>Comparative genomics, transcriptomics and evolutionary studies reveal genomic signatures of adaptation to plant cell wall in hemibiotrophic fungi.</title>
        <authorList>
            <consortium name="DOE Joint Genome Institute"/>
            <person name="Baroncelli R."/>
            <person name="Diaz J.F."/>
            <person name="Benocci T."/>
            <person name="Peng M."/>
            <person name="Battaglia E."/>
            <person name="Haridas S."/>
            <person name="Andreopoulos W."/>
            <person name="Labutti K."/>
            <person name="Pangilinan J."/>
            <person name="Floch G.L."/>
            <person name="Makela M.R."/>
            <person name="Henrissat B."/>
            <person name="Grigoriev I.V."/>
            <person name="Crouch J.A."/>
            <person name="De Vries R.P."/>
            <person name="Sukno S.A."/>
            <person name="Thon M.R."/>
        </authorList>
    </citation>
    <scope>NUCLEOTIDE SEQUENCE</scope>
    <source>
        <strain evidence="19">CBS 125086</strain>
    </source>
</reference>
<keyword evidence="7 16" id="KW-0812">Transmembrane</keyword>
<evidence type="ECO:0000256" key="3">
    <source>
        <dbReference type="ARBA" id="ARBA00004613"/>
    </source>
</evidence>
<dbReference type="Pfam" id="PF20684">
    <property type="entry name" value="Fung_rhodopsin"/>
    <property type="match status" value="1"/>
</dbReference>
<keyword evidence="6" id="KW-0336">GPI-anchor</keyword>
<comment type="subcellular location">
    <subcellularLocation>
        <location evidence="2">Membrane</location>
        <topology evidence="2">Lipid-anchor</topology>
        <topology evidence="2">GPI-anchor</topology>
    </subcellularLocation>
    <subcellularLocation>
        <location evidence="1">Membrane</location>
        <topology evidence="1">Multi-pass membrane protein</topology>
    </subcellularLocation>
    <subcellularLocation>
        <location evidence="3">Secreted</location>
    </subcellularLocation>
</comment>
<dbReference type="GO" id="GO:0098552">
    <property type="term" value="C:side of membrane"/>
    <property type="evidence" value="ECO:0007669"/>
    <property type="project" value="UniProtKB-KW"/>
</dbReference>
<dbReference type="EMBL" id="JAHLJV010000031">
    <property type="protein sequence ID" value="KAK1590449.1"/>
    <property type="molecule type" value="Genomic_DNA"/>
</dbReference>
<organism evidence="19 20">
    <name type="scientific">Colletotrichum navitas</name>
    <dbReference type="NCBI Taxonomy" id="681940"/>
    <lineage>
        <taxon>Eukaryota</taxon>
        <taxon>Fungi</taxon>
        <taxon>Dikarya</taxon>
        <taxon>Ascomycota</taxon>
        <taxon>Pezizomycotina</taxon>
        <taxon>Sordariomycetes</taxon>
        <taxon>Hypocreomycetidae</taxon>
        <taxon>Glomerellales</taxon>
        <taxon>Glomerellaceae</taxon>
        <taxon>Colletotrichum</taxon>
        <taxon>Colletotrichum graminicola species complex</taxon>
    </lineage>
</organism>
<dbReference type="Proteomes" id="UP001230504">
    <property type="component" value="Unassembled WGS sequence"/>
</dbReference>
<evidence type="ECO:0000256" key="10">
    <source>
        <dbReference type="ARBA" id="ARBA00023136"/>
    </source>
</evidence>
<dbReference type="PROSITE" id="PS52012">
    <property type="entry name" value="CFEM"/>
    <property type="match status" value="1"/>
</dbReference>
<dbReference type="GeneID" id="85446435"/>
<evidence type="ECO:0000256" key="8">
    <source>
        <dbReference type="ARBA" id="ARBA00022729"/>
    </source>
</evidence>
<keyword evidence="5" id="KW-0964">Secreted</keyword>
<dbReference type="Pfam" id="PF05730">
    <property type="entry name" value="CFEM"/>
    <property type="match status" value="1"/>
</dbReference>
<feature type="chain" id="PRO_5042217202" evidence="17">
    <location>
        <begin position="25"/>
        <end position="516"/>
    </location>
</feature>
<evidence type="ECO:0000256" key="11">
    <source>
        <dbReference type="ARBA" id="ARBA00023157"/>
    </source>
</evidence>
<dbReference type="RefSeq" id="XP_060413937.1">
    <property type="nucleotide sequence ID" value="XM_060562195.1"/>
</dbReference>
<dbReference type="SMART" id="SM00747">
    <property type="entry name" value="CFEM"/>
    <property type="match status" value="1"/>
</dbReference>
<dbReference type="AlphaFoldDB" id="A0AAD8V5L2"/>
<dbReference type="InterPro" id="IPR049326">
    <property type="entry name" value="Rhodopsin_dom_fungi"/>
</dbReference>
<comment type="caution">
    <text evidence="19">The sequence shown here is derived from an EMBL/GenBank/DDBJ whole genome shotgun (WGS) entry which is preliminary data.</text>
</comment>
<dbReference type="PANTHER" id="PTHR33048:SF143">
    <property type="entry name" value="EXTRACELLULAR MEMBRANE PROTEIN CFEM DOMAIN-CONTAINING PROTEIN-RELATED"/>
    <property type="match status" value="1"/>
</dbReference>
<evidence type="ECO:0000256" key="17">
    <source>
        <dbReference type="SAM" id="SignalP"/>
    </source>
</evidence>
<evidence type="ECO:0000256" key="5">
    <source>
        <dbReference type="ARBA" id="ARBA00022525"/>
    </source>
</evidence>
<feature type="transmembrane region" description="Helical" evidence="16">
    <location>
        <begin position="297"/>
        <end position="316"/>
    </location>
</feature>
<keyword evidence="6" id="KW-0325">Glycoprotein</keyword>
<evidence type="ECO:0000256" key="13">
    <source>
        <dbReference type="ARBA" id="ARBA00038359"/>
    </source>
</evidence>
<keyword evidence="12" id="KW-0449">Lipoprotein</keyword>
<evidence type="ECO:0000256" key="9">
    <source>
        <dbReference type="ARBA" id="ARBA00022989"/>
    </source>
</evidence>
<dbReference type="PANTHER" id="PTHR33048">
    <property type="entry name" value="PTH11-LIKE INTEGRAL MEMBRANE PROTEIN (AFU_ORTHOLOGUE AFUA_5G11245)"/>
    <property type="match status" value="1"/>
</dbReference>
<keyword evidence="9 16" id="KW-1133">Transmembrane helix</keyword>
<name>A0AAD8V5L2_9PEZI</name>
<evidence type="ECO:0000259" key="18">
    <source>
        <dbReference type="PROSITE" id="PS52012"/>
    </source>
</evidence>
<evidence type="ECO:0000313" key="19">
    <source>
        <dbReference type="EMBL" id="KAK1590449.1"/>
    </source>
</evidence>
<sequence length="516" mass="56509">MAAAARLFFALLACFLGLGSIGHAATDLLPSELPSCALNCILLESSHTNCAITNQTCLCADRAFNNVVETCVTAKCTVKEALVAKNETMSACGVPVEVHDEVFQYLRGILFALPTFFIVVRLTSKYLKLSQWGHDDTTIVIAYVVLAAFMPANYLLAESGGARDIWTLTPREITDTLLIVYIFGICYITCLAAIKASILFLFLRIFPEGMFRRALWYTQVFNLLLLISFLAATIASCQPIEYFWIGWSKETEGKCFDVNLFSLCHGAINVALDVWMLALPMSQIYHLKMDQKQKTGVMLMLGVGVFLVAVSAYRIRALTTFATSFNATANAYQTSIWSHIELCVGIFVACLPSTRQLWGMVVPRIVRVTHASLTRSGKGSFAASQALRSTPGGVGDDKPSRFISDEQSSVSHLLHDGSEIGLNTLGYSASVRAKAANRTVVIEAWPRPKGSPESWKSSSGEIATVQEDGNHYYSGKGVLVSRDVTRHVELGEEPRQTEPPRHIGFHAVDGIARSPP</sequence>
<evidence type="ECO:0000256" key="6">
    <source>
        <dbReference type="ARBA" id="ARBA00022622"/>
    </source>
</evidence>
<proteinExistence type="inferred from homology"/>
<feature type="disulfide bond" evidence="14">
    <location>
        <begin position="40"/>
        <end position="71"/>
    </location>
</feature>
<dbReference type="InterPro" id="IPR008427">
    <property type="entry name" value="Extracellular_membr_CFEM_dom"/>
</dbReference>
<evidence type="ECO:0000256" key="7">
    <source>
        <dbReference type="ARBA" id="ARBA00022692"/>
    </source>
</evidence>
<keyword evidence="20" id="KW-1185">Reference proteome</keyword>
<protein>
    <submittedName>
        <fullName evidence="19">CFEM domain-containing protein</fullName>
    </submittedName>
</protein>
<feature type="transmembrane region" description="Helical" evidence="16">
    <location>
        <begin position="177"/>
        <end position="203"/>
    </location>
</feature>
<feature type="transmembrane region" description="Helical" evidence="16">
    <location>
        <begin position="136"/>
        <end position="157"/>
    </location>
</feature>
<keyword evidence="11 14" id="KW-1015">Disulfide bond</keyword>
<feature type="disulfide bond" evidence="14">
    <location>
        <begin position="50"/>
        <end position="57"/>
    </location>
</feature>
<evidence type="ECO:0000256" key="2">
    <source>
        <dbReference type="ARBA" id="ARBA00004589"/>
    </source>
</evidence>
<comment type="similarity">
    <text evidence="13">Belongs to the SAT4 family.</text>
</comment>
<dbReference type="GO" id="GO:0005576">
    <property type="term" value="C:extracellular region"/>
    <property type="evidence" value="ECO:0007669"/>
    <property type="project" value="UniProtKB-SubCell"/>
</dbReference>
<evidence type="ECO:0000313" key="20">
    <source>
        <dbReference type="Proteomes" id="UP001230504"/>
    </source>
</evidence>
<feature type="transmembrane region" description="Helical" evidence="16">
    <location>
        <begin position="215"/>
        <end position="236"/>
    </location>
</feature>
<feature type="disulfide bond" evidence="14">
    <location>
        <begin position="36"/>
        <end position="76"/>
    </location>
</feature>
<evidence type="ECO:0000256" key="1">
    <source>
        <dbReference type="ARBA" id="ARBA00004141"/>
    </source>
</evidence>
<feature type="signal peptide" evidence="17">
    <location>
        <begin position="1"/>
        <end position="24"/>
    </location>
</feature>
<accession>A0AAD8V5L2</accession>
<evidence type="ECO:0000256" key="16">
    <source>
        <dbReference type="SAM" id="Phobius"/>
    </source>
</evidence>
<feature type="region of interest" description="Disordered" evidence="15">
    <location>
        <begin position="491"/>
        <end position="516"/>
    </location>
</feature>
<evidence type="ECO:0000256" key="14">
    <source>
        <dbReference type="PROSITE-ProRule" id="PRU01356"/>
    </source>
</evidence>
<feature type="domain" description="CFEM" evidence="18">
    <location>
        <begin position="7"/>
        <end position="117"/>
    </location>
</feature>
<feature type="transmembrane region" description="Helical" evidence="16">
    <location>
        <begin position="256"/>
        <end position="276"/>
    </location>
</feature>